<evidence type="ECO:0000313" key="3">
    <source>
        <dbReference type="EMBL" id="MBJ6798543.1"/>
    </source>
</evidence>
<feature type="domain" description="Transposase IS200-like" evidence="2">
    <location>
        <begin position="9"/>
        <end position="123"/>
    </location>
</feature>
<dbReference type="Proteomes" id="UP000641025">
    <property type="component" value="Unassembled WGS sequence"/>
</dbReference>
<dbReference type="Pfam" id="PF08299">
    <property type="entry name" value="Bac_DnaA_C"/>
    <property type="match status" value="1"/>
</dbReference>
<evidence type="ECO:0000259" key="1">
    <source>
        <dbReference type="SMART" id="SM00760"/>
    </source>
</evidence>
<dbReference type="SUPFAM" id="SSF48295">
    <property type="entry name" value="TrpR-like"/>
    <property type="match status" value="1"/>
</dbReference>
<dbReference type="RefSeq" id="WP_199393084.1">
    <property type="nucleotide sequence ID" value="NZ_JAEMHK010000001.1"/>
</dbReference>
<dbReference type="InterPro" id="IPR013159">
    <property type="entry name" value="DnaA_C"/>
</dbReference>
<dbReference type="Gene3D" id="3.30.70.1290">
    <property type="entry name" value="Transposase IS200-like"/>
    <property type="match status" value="1"/>
</dbReference>
<dbReference type="InterPro" id="IPR036515">
    <property type="entry name" value="Transposase_17_sf"/>
</dbReference>
<dbReference type="PANTHER" id="PTHR34322:SF2">
    <property type="entry name" value="TRANSPOSASE IS200-LIKE DOMAIN-CONTAINING PROTEIN"/>
    <property type="match status" value="1"/>
</dbReference>
<evidence type="ECO:0000259" key="2">
    <source>
        <dbReference type="SMART" id="SM01321"/>
    </source>
</evidence>
<organism evidence="3 4">
    <name type="scientific">Geomonas propionica</name>
    <dbReference type="NCBI Taxonomy" id="2798582"/>
    <lineage>
        <taxon>Bacteria</taxon>
        <taxon>Pseudomonadati</taxon>
        <taxon>Thermodesulfobacteriota</taxon>
        <taxon>Desulfuromonadia</taxon>
        <taxon>Geobacterales</taxon>
        <taxon>Geobacteraceae</taxon>
        <taxon>Geomonas</taxon>
    </lineage>
</organism>
<accession>A0ABS0YKQ3</accession>
<sequence>MARRQRIHFPGAHYHVILRGNDRQDIFYDEVDRYKFYLLLQEGIERFGHSILSFCLMTNHVHLLCQVSDVPLSRIIQNLAFRYTRWINWRQNRVGHLFQGRYRAILVDADEYLLQLTSYIHLNPIRANLVKVPGAYPWSSHRAYAGEEILPWLRTEPILAYFGSNMQRARSAFLDFVNGNIRSGHCEAFSRGDIADTRFLGPDEFVDMVYEKMEPEHLRKPVIHEVIEAVERLYGLPEGGLVKADRSFKMAEARSMVAWAVRELSDDTLTDLGHVLGRDVTTLSSSISRLTARSKSDHDLAERMKNLQKILVEFATLQA</sequence>
<keyword evidence="4" id="KW-1185">Reference proteome</keyword>
<dbReference type="PANTHER" id="PTHR34322">
    <property type="entry name" value="TRANSPOSASE, Y1_TNP DOMAIN-CONTAINING"/>
    <property type="match status" value="1"/>
</dbReference>
<dbReference type="EMBL" id="JAEMHK010000001">
    <property type="protein sequence ID" value="MBJ6798543.1"/>
    <property type="molecule type" value="Genomic_DNA"/>
</dbReference>
<dbReference type="SMART" id="SM01321">
    <property type="entry name" value="Y1_Tnp"/>
    <property type="match status" value="1"/>
</dbReference>
<dbReference type="Gene3D" id="1.10.1750.10">
    <property type="match status" value="1"/>
</dbReference>
<dbReference type="SMART" id="SM00760">
    <property type="entry name" value="Bac_DnaA_C"/>
    <property type="match status" value="1"/>
</dbReference>
<evidence type="ECO:0000313" key="4">
    <source>
        <dbReference type="Proteomes" id="UP000641025"/>
    </source>
</evidence>
<comment type="caution">
    <text evidence="3">The sequence shown here is derived from an EMBL/GenBank/DDBJ whole genome shotgun (WGS) entry which is preliminary data.</text>
</comment>
<reference evidence="3 4" key="1">
    <citation type="submission" date="2020-12" db="EMBL/GenBank/DDBJ databases">
        <title>Geomonas sp. Red259, isolated from paddy soil.</title>
        <authorList>
            <person name="Xu Z."/>
            <person name="Zhang Z."/>
            <person name="Masuda Y."/>
            <person name="Itoh H."/>
            <person name="Senoo K."/>
        </authorList>
    </citation>
    <scope>NUCLEOTIDE SEQUENCE [LARGE SCALE GENOMIC DNA]</scope>
    <source>
        <strain evidence="3 4">Red259</strain>
    </source>
</reference>
<dbReference type="InterPro" id="IPR002686">
    <property type="entry name" value="Transposase_17"/>
</dbReference>
<dbReference type="InterPro" id="IPR010921">
    <property type="entry name" value="Trp_repressor/repl_initiator"/>
</dbReference>
<dbReference type="Pfam" id="PF01797">
    <property type="entry name" value="Y1_Tnp"/>
    <property type="match status" value="1"/>
</dbReference>
<name>A0ABS0YKQ3_9BACT</name>
<protein>
    <submittedName>
        <fullName evidence="3">Transposase</fullName>
    </submittedName>
</protein>
<gene>
    <name evidence="3" type="ORF">JFN90_00170</name>
</gene>
<feature type="domain" description="Chromosomal replication initiator DnaA C-terminal" evidence="1">
    <location>
        <begin position="222"/>
        <end position="290"/>
    </location>
</feature>
<proteinExistence type="predicted"/>
<dbReference type="SUPFAM" id="SSF143422">
    <property type="entry name" value="Transposase IS200-like"/>
    <property type="match status" value="1"/>
</dbReference>